<feature type="domain" description="ABC transporter" evidence="9">
    <location>
        <begin position="43"/>
        <end position="289"/>
    </location>
</feature>
<dbReference type="PROSITE" id="PS00211">
    <property type="entry name" value="ABC_TRANSPORTER_1"/>
    <property type="match status" value="1"/>
</dbReference>
<evidence type="ECO:0000313" key="10">
    <source>
        <dbReference type="EMBL" id="MFC7070060.1"/>
    </source>
</evidence>
<proteinExistence type="inferred from homology"/>
<evidence type="ECO:0000256" key="5">
    <source>
        <dbReference type="ARBA" id="ARBA00022970"/>
    </source>
</evidence>
<dbReference type="FunFam" id="3.40.50.300:FF:000421">
    <property type="entry name" value="Branched-chain amino acid ABC transporter ATP-binding protein"/>
    <property type="match status" value="1"/>
</dbReference>
<dbReference type="PROSITE" id="PS50893">
    <property type="entry name" value="ABC_TRANSPORTER_2"/>
    <property type="match status" value="1"/>
</dbReference>
<comment type="caution">
    <text evidence="10">The sequence shown here is derived from an EMBL/GenBank/DDBJ whole genome shotgun (WGS) entry which is preliminary data.</text>
</comment>
<protein>
    <recommendedName>
        <fullName evidence="7">Probable branched-chain amino acid transport ATP-binding protein LivG</fullName>
    </recommendedName>
</protein>
<evidence type="ECO:0000256" key="6">
    <source>
        <dbReference type="ARBA" id="ARBA00056071"/>
    </source>
</evidence>
<dbReference type="InterPro" id="IPR003593">
    <property type="entry name" value="AAA+_ATPase"/>
</dbReference>
<dbReference type="Proteomes" id="UP001596461">
    <property type="component" value="Unassembled WGS sequence"/>
</dbReference>
<gene>
    <name evidence="10" type="ORF">ACFQL9_10450</name>
</gene>
<organism evidence="10 11">
    <name type="scientific">Halobaculum lipolyticum</name>
    <dbReference type="NCBI Taxonomy" id="3032001"/>
    <lineage>
        <taxon>Archaea</taxon>
        <taxon>Methanobacteriati</taxon>
        <taxon>Methanobacteriota</taxon>
        <taxon>Stenosarchaea group</taxon>
        <taxon>Halobacteria</taxon>
        <taxon>Halobacteriales</taxon>
        <taxon>Haloferacaceae</taxon>
        <taxon>Halobaculum</taxon>
    </lineage>
</organism>
<dbReference type="Pfam" id="PF00005">
    <property type="entry name" value="ABC_tran"/>
    <property type="match status" value="1"/>
</dbReference>
<name>A0ABD5WF09_9EURY</name>
<dbReference type="GO" id="GO:0006865">
    <property type="term" value="P:amino acid transport"/>
    <property type="evidence" value="ECO:0007669"/>
    <property type="project" value="UniProtKB-KW"/>
</dbReference>
<dbReference type="GO" id="GO:0005524">
    <property type="term" value="F:ATP binding"/>
    <property type="evidence" value="ECO:0007669"/>
    <property type="project" value="UniProtKB-KW"/>
</dbReference>
<dbReference type="InterPro" id="IPR017871">
    <property type="entry name" value="ABC_transporter-like_CS"/>
</dbReference>
<accession>A0ABD5WF09</accession>
<dbReference type="InterPro" id="IPR027417">
    <property type="entry name" value="P-loop_NTPase"/>
</dbReference>
<dbReference type="EMBL" id="JBHTAH010000008">
    <property type="protein sequence ID" value="MFC7070060.1"/>
    <property type="molecule type" value="Genomic_DNA"/>
</dbReference>
<dbReference type="InterPro" id="IPR051120">
    <property type="entry name" value="ABC_AA/LPS_Transport"/>
</dbReference>
<dbReference type="PANTHER" id="PTHR45772:SF9">
    <property type="entry name" value="CONSERVED COMPONENT OF ABC TRANSPORTER FOR NATURAL AMINO ACIDS"/>
    <property type="match status" value="1"/>
</dbReference>
<evidence type="ECO:0000256" key="8">
    <source>
        <dbReference type="SAM" id="MobiDB-lite"/>
    </source>
</evidence>
<evidence type="ECO:0000259" key="9">
    <source>
        <dbReference type="PROSITE" id="PS50893"/>
    </source>
</evidence>
<dbReference type="PANTHER" id="PTHR45772">
    <property type="entry name" value="CONSERVED COMPONENT OF ABC TRANSPORTER FOR NATURAL AMINO ACIDS-RELATED"/>
    <property type="match status" value="1"/>
</dbReference>
<keyword evidence="3" id="KW-0547">Nucleotide-binding</keyword>
<dbReference type="SMART" id="SM00382">
    <property type="entry name" value="AAA"/>
    <property type="match status" value="1"/>
</dbReference>
<dbReference type="Pfam" id="PF12399">
    <property type="entry name" value="BCA_ABC_TP_C"/>
    <property type="match status" value="1"/>
</dbReference>
<evidence type="ECO:0000256" key="4">
    <source>
        <dbReference type="ARBA" id="ARBA00022840"/>
    </source>
</evidence>
<evidence type="ECO:0000256" key="3">
    <source>
        <dbReference type="ARBA" id="ARBA00022741"/>
    </source>
</evidence>
<dbReference type="RefSeq" id="WP_284033094.1">
    <property type="nucleotide sequence ID" value="NZ_CP126154.1"/>
</dbReference>
<dbReference type="Gene3D" id="3.40.50.300">
    <property type="entry name" value="P-loop containing nucleotide triphosphate hydrolases"/>
    <property type="match status" value="1"/>
</dbReference>
<dbReference type="CDD" id="cd03219">
    <property type="entry name" value="ABC_Mj1267_LivG_branched"/>
    <property type="match status" value="1"/>
</dbReference>
<reference evidence="10 11" key="1">
    <citation type="journal article" date="2019" name="Int. J. Syst. Evol. Microbiol.">
        <title>The Global Catalogue of Microorganisms (GCM) 10K type strain sequencing project: providing services to taxonomists for standard genome sequencing and annotation.</title>
        <authorList>
            <consortium name="The Broad Institute Genomics Platform"/>
            <consortium name="The Broad Institute Genome Sequencing Center for Infectious Disease"/>
            <person name="Wu L."/>
            <person name="Ma J."/>
        </authorList>
    </citation>
    <scope>NUCLEOTIDE SEQUENCE [LARGE SCALE GENOMIC DNA]</scope>
    <source>
        <strain evidence="10 11">DT31</strain>
    </source>
</reference>
<feature type="compositionally biased region" description="Low complexity" evidence="8">
    <location>
        <begin position="15"/>
        <end position="26"/>
    </location>
</feature>
<sequence length="292" mass="31672">MTEPRPTDDDRIDADSASDGVAGAESVADDAPGSSTGVDDALLTVDGLRKEFGGITALDGASVDVGRGVTGLIGPNGAGKTTLFNCITGFLEPDGGQVRFGGEDITGVRPAALAQQGLVRTFQIPRELESMTVRENLLLATPEQFGERLTGAWRRGERFADDERRARRRAAETAEFFELDHLLDEPAGNLSGGQRKLLELARALLTDPDMLLLDEPMAGVNPSLQRKILDRIHDLEERGYAFLLVEHDIDVIMEHCERVIVLHRGEQLTAGTPEEVRSDERVVEAYLGGDEV</sequence>
<dbReference type="AlphaFoldDB" id="A0ABD5WF09"/>
<feature type="region of interest" description="Disordered" evidence="8">
    <location>
        <begin position="1"/>
        <end position="39"/>
    </location>
</feature>
<evidence type="ECO:0000313" key="11">
    <source>
        <dbReference type="Proteomes" id="UP001596461"/>
    </source>
</evidence>
<keyword evidence="5" id="KW-0029">Amino-acid transport</keyword>
<evidence type="ECO:0000256" key="7">
    <source>
        <dbReference type="ARBA" id="ARBA00072811"/>
    </source>
</evidence>
<comment type="function">
    <text evidence="6">Probable component of a branched-chain amino-acid transport system.</text>
</comment>
<keyword evidence="4 10" id="KW-0067">ATP-binding</keyword>
<comment type="similarity">
    <text evidence="1">Belongs to the ABC transporter superfamily.</text>
</comment>
<keyword evidence="2" id="KW-0813">Transport</keyword>
<dbReference type="GeneID" id="81125013"/>
<dbReference type="InterPro" id="IPR032823">
    <property type="entry name" value="BCA_ABC_TP_C"/>
</dbReference>
<dbReference type="SUPFAM" id="SSF52540">
    <property type="entry name" value="P-loop containing nucleoside triphosphate hydrolases"/>
    <property type="match status" value="1"/>
</dbReference>
<keyword evidence="11" id="KW-1185">Reference proteome</keyword>
<evidence type="ECO:0000256" key="2">
    <source>
        <dbReference type="ARBA" id="ARBA00022448"/>
    </source>
</evidence>
<dbReference type="InterPro" id="IPR003439">
    <property type="entry name" value="ABC_transporter-like_ATP-bd"/>
</dbReference>
<evidence type="ECO:0000256" key="1">
    <source>
        <dbReference type="ARBA" id="ARBA00005417"/>
    </source>
</evidence>